<name>A0A8J7JZR0_9CYAN</name>
<dbReference type="RefSeq" id="WP_193917969.1">
    <property type="nucleotide sequence ID" value="NZ_JADEWL010000012.1"/>
</dbReference>
<dbReference type="AlphaFoldDB" id="A0A8J7JZR0"/>
<dbReference type="EMBL" id="JADEWL010000012">
    <property type="protein sequence ID" value="MBE9212227.1"/>
    <property type="molecule type" value="Genomic_DNA"/>
</dbReference>
<evidence type="ECO:0000313" key="1">
    <source>
        <dbReference type="EMBL" id="MBE9212227.1"/>
    </source>
</evidence>
<sequence length="98" mass="10507">MITLLTFPILKVEGQSLENVLKISGALLAHASCYNGGSRLNLKPAFSEAAAQTGFVCVAAVKKRQIKYHLMNLKPAFSEAAAQTGFVCVAAVTKRRIN</sequence>
<accession>A0A8J7JZR0</accession>
<keyword evidence="2" id="KW-1185">Reference proteome</keyword>
<comment type="caution">
    <text evidence="1">The sequence shown here is derived from an EMBL/GenBank/DDBJ whole genome shotgun (WGS) entry which is preliminary data.</text>
</comment>
<protein>
    <submittedName>
        <fullName evidence="1">Uncharacterized protein</fullName>
    </submittedName>
</protein>
<gene>
    <name evidence="1" type="ORF">IQ247_05795</name>
</gene>
<organism evidence="1 2">
    <name type="scientific">Plectonema cf. radiosum LEGE 06105</name>
    <dbReference type="NCBI Taxonomy" id="945769"/>
    <lineage>
        <taxon>Bacteria</taxon>
        <taxon>Bacillati</taxon>
        <taxon>Cyanobacteriota</taxon>
        <taxon>Cyanophyceae</taxon>
        <taxon>Oscillatoriophycideae</taxon>
        <taxon>Oscillatoriales</taxon>
        <taxon>Microcoleaceae</taxon>
        <taxon>Plectonema</taxon>
    </lineage>
</organism>
<reference evidence="1" key="1">
    <citation type="submission" date="2020-10" db="EMBL/GenBank/DDBJ databases">
        <authorList>
            <person name="Castelo-Branco R."/>
            <person name="Eusebio N."/>
            <person name="Adriana R."/>
            <person name="Vieira A."/>
            <person name="Brugerolle De Fraissinette N."/>
            <person name="Rezende De Castro R."/>
            <person name="Schneider M.P."/>
            <person name="Vasconcelos V."/>
            <person name="Leao P.N."/>
        </authorList>
    </citation>
    <scope>NUCLEOTIDE SEQUENCE</scope>
    <source>
        <strain evidence="1">LEGE 06105</strain>
    </source>
</reference>
<dbReference type="Proteomes" id="UP000620559">
    <property type="component" value="Unassembled WGS sequence"/>
</dbReference>
<proteinExistence type="predicted"/>
<evidence type="ECO:0000313" key="2">
    <source>
        <dbReference type="Proteomes" id="UP000620559"/>
    </source>
</evidence>